<organism evidence="1 2">
    <name type="scientific">Lodderomyces beijingensis</name>
    <dbReference type="NCBI Taxonomy" id="1775926"/>
    <lineage>
        <taxon>Eukaryota</taxon>
        <taxon>Fungi</taxon>
        <taxon>Dikarya</taxon>
        <taxon>Ascomycota</taxon>
        <taxon>Saccharomycotina</taxon>
        <taxon>Pichiomycetes</taxon>
        <taxon>Debaryomycetaceae</taxon>
        <taxon>Candida/Lodderomyces clade</taxon>
        <taxon>Lodderomyces</taxon>
    </lineage>
</organism>
<gene>
    <name evidence="1" type="ORF">LODBEIA_P23820</name>
</gene>
<dbReference type="RefSeq" id="XP_066829320.1">
    <property type="nucleotide sequence ID" value="XM_066972375.1"/>
</dbReference>
<proteinExistence type="predicted"/>
<dbReference type="EMBL" id="OZ022407">
    <property type="protein sequence ID" value="CAK9438031.1"/>
    <property type="molecule type" value="Genomic_DNA"/>
</dbReference>
<dbReference type="GeneID" id="92207578"/>
<reference evidence="1 2" key="1">
    <citation type="submission" date="2024-03" db="EMBL/GenBank/DDBJ databases">
        <authorList>
            <person name="Brejova B."/>
        </authorList>
    </citation>
    <scope>NUCLEOTIDE SEQUENCE [LARGE SCALE GENOMIC DNA]</scope>
    <source>
        <strain evidence="1 2">CBS 14171</strain>
    </source>
</reference>
<protein>
    <submittedName>
        <fullName evidence="1">Uncharacterized protein</fullName>
    </submittedName>
</protein>
<keyword evidence="2" id="KW-1185">Reference proteome</keyword>
<name>A0ABP0ZJ40_9ASCO</name>
<accession>A0ABP0ZJ40</accession>
<dbReference type="Proteomes" id="UP001497383">
    <property type="component" value="Chromosome 3"/>
</dbReference>
<evidence type="ECO:0000313" key="1">
    <source>
        <dbReference type="EMBL" id="CAK9438031.1"/>
    </source>
</evidence>
<sequence length="523" mass="60321">MPHIITRRRFFCPRPPSLRLPSLHRRQLVSAANAANAATQHTRRQYNLASTHGKVDSEWRALLESIKSQSEPPLQQQIASVDEISEQESTESFTQLEYKVRQRLLQIYKKEQLASFVEEIKRSSPRLGNKLEYRYLAESKDENFVRSNNTWMAYHKQAKNPVTRAKIDWLYLYLFRFNNDLTDVAKYNKAWIKIHETHGESLVQIYLSSYICSLLNTRQTHLAIRYFVQWLVEGKVDLTVMPLAKILDVMIGEGYAEDLATVLRMCLTKSNLSPMAMMTTTKSKMMVGDDVWVRILNFGLTHDVYELVQLAYCNFIMRDYPDGKISIEDVVLSNSKDNAMLRSFSNNLLMQILRCFASHGDVDSTIDLIESHFFHKVVAGGDAMTGELCVEIIESHCHDKSEDVRDKEKEEQQEEDIEKIVELVDVFVRKSIAVKTEPITAQDLFLPMGRLFSAIDKGKNEAMFPRLNLVNILEIATRDDLLPETKEIFEKCLLDYMMNYRSVRAAVDAIAFTMKAAQFSTPR</sequence>
<evidence type="ECO:0000313" key="2">
    <source>
        <dbReference type="Proteomes" id="UP001497383"/>
    </source>
</evidence>